<accession>A0A163MK75</accession>
<gene>
    <name evidence="1" type="ORF">ST47_g79</name>
</gene>
<name>A0A163MK75_DIDRA</name>
<comment type="caution">
    <text evidence="1">The sequence shown here is derived from an EMBL/GenBank/DDBJ whole genome shotgun (WGS) entry which is preliminary data.</text>
</comment>
<dbReference type="EMBL" id="JYNV01000002">
    <property type="protein sequence ID" value="KZM28788.1"/>
    <property type="molecule type" value="Genomic_DNA"/>
</dbReference>
<dbReference type="AlphaFoldDB" id="A0A163MK75"/>
<dbReference type="Proteomes" id="UP000076837">
    <property type="component" value="Unassembled WGS sequence"/>
</dbReference>
<keyword evidence="2" id="KW-1185">Reference proteome</keyword>
<evidence type="ECO:0000313" key="1">
    <source>
        <dbReference type="EMBL" id="KZM28788.1"/>
    </source>
</evidence>
<protein>
    <submittedName>
        <fullName evidence="1">Uncharacterized protein</fullName>
    </submittedName>
</protein>
<dbReference type="OrthoDB" id="3679793at2759"/>
<reference evidence="1 2" key="1">
    <citation type="journal article" date="2016" name="Sci. Rep.">
        <title>Draft genome sequencing and secretome analysis of fungal phytopathogen Ascochyta rabiei provides insight into the necrotrophic effector repertoire.</title>
        <authorList>
            <person name="Verma S."/>
            <person name="Gazara R.K."/>
            <person name="Nizam S."/>
            <person name="Parween S."/>
            <person name="Chattopadhyay D."/>
            <person name="Verma P.K."/>
        </authorList>
    </citation>
    <scope>NUCLEOTIDE SEQUENCE [LARGE SCALE GENOMIC DNA]</scope>
    <source>
        <strain evidence="1 2">ArDII</strain>
    </source>
</reference>
<organism evidence="1 2">
    <name type="scientific">Didymella rabiei</name>
    <name type="common">Chickpea ascochyta blight fungus</name>
    <name type="synonym">Mycosphaerella rabiei</name>
    <dbReference type="NCBI Taxonomy" id="5454"/>
    <lineage>
        <taxon>Eukaryota</taxon>
        <taxon>Fungi</taxon>
        <taxon>Dikarya</taxon>
        <taxon>Ascomycota</taxon>
        <taxon>Pezizomycotina</taxon>
        <taxon>Dothideomycetes</taxon>
        <taxon>Pleosporomycetidae</taxon>
        <taxon>Pleosporales</taxon>
        <taxon>Pleosporineae</taxon>
        <taxon>Didymellaceae</taxon>
        <taxon>Ascochyta</taxon>
    </lineage>
</organism>
<sequence>MYSYLPTLLMVGTLGSLVAADNIYTYVKPGCAGSAFFFKDIDHNVCALSITSNSTTSIADAIAKNVTLVHSSKLEVQETGKKQFIGWDQGPDSNSDGLLQCGHIIVNKAVKDRETCIDGTLHGVSWTEPGDDKRKRDAFTCSGSTEPDAVFLNGKHYTTNGIPEEDAGRLKELVFTDGNDVPNDLLKYEFTPNV</sequence>
<evidence type="ECO:0000313" key="2">
    <source>
        <dbReference type="Proteomes" id="UP000076837"/>
    </source>
</evidence>
<proteinExistence type="predicted"/>